<dbReference type="Gene3D" id="3.40.47.10">
    <property type="match status" value="1"/>
</dbReference>
<evidence type="ECO:0000256" key="3">
    <source>
        <dbReference type="ARBA" id="ARBA00022553"/>
    </source>
</evidence>
<dbReference type="InterPro" id="IPR020806">
    <property type="entry name" value="PKS_PP-bd"/>
</dbReference>
<feature type="domain" description="Ketosynthase family 3 (KS3)" evidence="6">
    <location>
        <begin position="10"/>
        <end position="435"/>
    </location>
</feature>
<dbReference type="Pfam" id="PF02801">
    <property type="entry name" value="Ketoacyl-synt_C"/>
    <property type="match status" value="1"/>
</dbReference>
<dbReference type="InterPro" id="IPR036291">
    <property type="entry name" value="NAD(P)-bd_dom_sf"/>
</dbReference>
<dbReference type="Pfam" id="PF22621">
    <property type="entry name" value="CurL-like_PKS_C"/>
    <property type="match status" value="1"/>
</dbReference>
<dbReference type="GO" id="GO:0006633">
    <property type="term" value="P:fatty acid biosynthetic process"/>
    <property type="evidence" value="ECO:0007669"/>
    <property type="project" value="InterPro"/>
</dbReference>
<dbReference type="SUPFAM" id="SSF53901">
    <property type="entry name" value="Thiolase-like"/>
    <property type="match status" value="1"/>
</dbReference>
<dbReference type="STRING" id="47866.GA0074694_4502"/>
<evidence type="ECO:0000259" key="6">
    <source>
        <dbReference type="PROSITE" id="PS52004"/>
    </source>
</evidence>
<dbReference type="InterPro" id="IPR016035">
    <property type="entry name" value="Acyl_Trfase/lysoPLipase"/>
</dbReference>
<dbReference type="InterPro" id="IPR018201">
    <property type="entry name" value="Ketoacyl_synth_AS"/>
</dbReference>
<dbReference type="SMART" id="SM00822">
    <property type="entry name" value="PKS_KR"/>
    <property type="match status" value="1"/>
</dbReference>
<dbReference type="InterPro" id="IPR016036">
    <property type="entry name" value="Malonyl_transacylase_ACP-bd"/>
</dbReference>
<dbReference type="FunFam" id="1.10.1200.10:FF:000016">
    <property type="entry name" value="Non-ribosomal peptide synthase"/>
    <property type="match status" value="1"/>
</dbReference>
<dbReference type="InterPro" id="IPR036736">
    <property type="entry name" value="ACP-like_sf"/>
</dbReference>
<dbReference type="PROSITE" id="PS52004">
    <property type="entry name" value="KS3_2"/>
    <property type="match status" value="1"/>
</dbReference>
<dbReference type="Gene3D" id="1.10.1200.10">
    <property type="entry name" value="ACP-like"/>
    <property type="match status" value="1"/>
</dbReference>
<protein>
    <submittedName>
        <fullName evidence="7">Acyl transferase domain-containing protein</fullName>
    </submittedName>
</protein>
<dbReference type="SMART" id="SM00827">
    <property type="entry name" value="PKS_AT"/>
    <property type="match status" value="1"/>
</dbReference>
<reference evidence="8" key="1">
    <citation type="submission" date="2016-06" db="EMBL/GenBank/DDBJ databases">
        <authorList>
            <person name="Varghese N."/>
        </authorList>
    </citation>
    <scope>NUCLEOTIDE SEQUENCE [LARGE SCALE GENOMIC DNA]</scope>
    <source>
        <strain evidence="8">DSM 46123</strain>
    </source>
</reference>
<dbReference type="PROSITE" id="PS50075">
    <property type="entry name" value="CARRIER"/>
    <property type="match status" value="1"/>
</dbReference>
<dbReference type="Proteomes" id="UP000198906">
    <property type="component" value="Unassembled WGS sequence"/>
</dbReference>
<evidence type="ECO:0000256" key="2">
    <source>
        <dbReference type="ARBA" id="ARBA00022450"/>
    </source>
</evidence>
<dbReference type="InterPro" id="IPR020615">
    <property type="entry name" value="Thiolase_acyl_enz_int_AS"/>
</dbReference>
<dbReference type="SMART" id="SM00823">
    <property type="entry name" value="PKS_PP"/>
    <property type="match status" value="1"/>
</dbReference>
<dbReference type="InterPro" id="IPR020841">
    <property type="entry name" value="PKS_Beta-ketoAc_synthase_dom"/>
</dbReference>
<dbReference type="InterPro" id="IPR050091">
    <property type="entry name" value="PKS_NRPS_Biosynth_Enz"/>
</dbReference>
<evidence type="ECO:0000313" key="7">
    <source>
        <dbReference type="EMBL" id="SCL26380.1"/>
    </source>
</evidence>
<dbReference type="Pfam" id="PF08659">
    <property type="entry name" value="KR"/>
    <property type="match status" value="1"/>
</dbReference>
<dbReference type="GO" id="GO:0004315">
    <property type="term" value="F:3-oxoacyl-[acyl-carrier-protein] synthase activity"/>
    <property type="evidence" value="ECO:0007669"/>
    <property type="project" value="InterPro"/>
</dbReference>
<dbReference type="SUPFAM" id="SSF51735">
    <property type="entry name" value="NAD(P)-binding Rossmann-fold domains"/>
    <property type="match status" value="2"/>
</dbReference>
<gene>
    <name evidence="7" type="ORF">GA0074694_4502</name>
</gene>
<dbReference type="PROSITE" id="PS00098">
    <property type="entry name" value="THIOLASE_1"/>
    <property type="match status" value="1"/>
</dbReference>
<dbReference type="InterPro" id="IPR014030">
    <property type="entry name" value="Ketoacyl_synth_N"/>
</dbReference>
<dbReference type="InterPro" id="IPR014043">
    <property type="entry name" value="Acyl_transferase_dom"/>
</dbReference>
<sequence>MSDDVESTIHDSVAIIGMSGRLAGFDSVDEFWRGLVTGAEGSTTYPDDKLLAAGVPAADLADPAYVRTGFPLTAPGLFAADFFDVGPAEAEVTDPQHRLFLECCWTAMEHAGRAPGGEHGRVGVFAATSSSGHLAERVLPSERAARIAHPLQMSVGNDAGMLALRVSYKLNLTGPSLTVSSACSSSLVAVHLACQSLLTHECDTALAGGATVRQLDPTGYRHEEGGILSRDGRCRPFDADATGTVAGDGVGVVVLKRLADALADGDHVHAVIRGSAVNNDGSAKVGITAPSTTGQVAVIRDALAVAGVAPETVDYVEAHGTGTALGDPIELRALAEALGPVPAGSCRVGAVKSSIGHLDAAAGVAGLIKTTLALEHRFVPGTLHFQRLNPALEQPDSPFRISADGEPWPVTDHPPRAGISSFGMGGTNAHLILEAAPSHPAPAPNRPVQLLPLAARTADELTAAAARLADHLTRTAPGPAVLADTAWTLQVGRARFGHRRAVVTTDAVDAVAALRSTSTGTVVDGTPHVVFLLPGQGTRFAGVGARLYDSEPVFRAAVEECVAAFAPHLDWDLRALLVGRDGSKLSDDPSAETGYAQPAMFCLDYACAQLLRSWGVEPDAMVGHSLGELVAACLAGVFDLADAARVVAARARLMQELPPGRMVSVALGEDRLRAVLAGHGTIAAVNAHSSCVVAGDEAEMAVVQRRLAEVGAVTRVLPVRRAFHTVHTEPALRAFADVLRTVRLRPPTVRFLSNLTGTWITDEQATDPQYWVAHVRGQVRFAAGVAVAAACPNPLFVEVGPGRGLGNLVRAGAYDSRPPVVAMLAPPPGPVERPDGTGVHDEQRSVLTALAELWQHGVEVDWAALHGGVPRRRTPLPTYPFIRTGFLLPRATTVQPTDPPARTPVWFPAALPRDGARVPDRCGWLVLGDEPGWGGDVADALRAAGHPVRRIARTDGPDRDDAARPETWERLFRDRPADGPVDRVLHAWDSGDENVDVAVAALVGLTRALHTSAPDRPVRVDVLTEELREVAGSRVRAPHRAALDGVAAVLAGRYPTVRFHFVDVGEVTGDADQDRQRALLLAELAAQTPDTHVAYRGARRFRRALVPAPTGPAGVVPDGGYLVTGADREAGLRLGAELARSGARVVLAGGPELPDPTGPGATGRPLAAQLAGLLDSRPEAVSWVPADPTDADGLRRLVDTARDRVGPLRGVVHVVDAPSEPVVFGRSIDRIRALADLLAGDDLDVLLLVTGAGGGDPLVEEAVATAVGAFAEQRCAEGPATTAVRLCSGVDPDGPAGPVAVLRAALGGGVPQVVVAGPPTDVAGAAVPVPDRTETHDPLLATADIDDEVERSVAEVWQEVLGVSGFGPEDDFYQLGGNSLFAMQIIARLRQRFGDLPMSVIFEAPTVSGLAAAIRAWQGEGIGLDEFEALLAEIEAIPAAGGIGGGDHV</sequence>
<evidence type="ECO:0000256" key="1">
    <source>
        <dbReference type="ARBA" id="ARBA00001957"/>
    </source>
</evidence>
<keyword evidence="8" id="KW-1185">Reference proteome</keyword>
<dbReference type="GO" id="GO:0044550">
    <property type="term" value="P:secondary metabolite biosynthetic process"/>
    <property type="evidence" value="ECO:0007669"/>
    <property type="project" value="UniProtKB-ARBA"/>
</dbReference>
<dbReference type="InterPro" id="IPR014031">
    <property type="entry name" value="Ketoacyl_synth_C"/>
</dbReference>
<dbReference type="InterPro" id="IPR009081">
    <property type="entry name" value="PP-bd_ACP"/>
</dbReference>
<dbReference type="InterPro" id="IPR001227">
    <property type="entry name" value="Ac_transferase_dom_sf"/>
</dbReference>
<dbReference type="Gene3D" id="3.40.50.720">
    <property type="entry name" value="NAD(P)-binding Rossmann-like Domain"/>
    <property type="match status" value="1"/>
</dbReference>
<dbReference type="PROSITE" id="PS00606">
    <property type="entry name" value="KS3_1"/>
    <property type="match status" value="1"/>
</dbReference>
<dbReference type="SUPFAM" id="SSF55048">
    <property type="entry name" value="Probable ACP-binding domain of malonyl-CoA ACP transacylase"/>
    <property type="match status" value="1"/>
</dbReference>
<dbReference type="InterPro" id="IPR013968">
    <property type="entry name" value="PKS_KR"/>
</dbReference>
<dbReference type="PANTHER" id="PTHR43775">
    <property type="entry name" value="FATTY ACID SYNTHASE"/>
    <property type="match status" value="1"/>
</dbReference>
<keyword evidence="2" id="KW-0596">Phosphopantetheine</keyword>
<dbReference type="RefSeq" id="WP_091461358.1">
    <property type="nucleotide sequence ID" value="NZ_FMHU01000002.1"/>
</dbReference>
<keyword evidence="3" id="KW-0597">Phosphoprotein</keyword>
<dbReference type="SUPFAM" id="SSF47336">
    <property type="entry name" value="ACP-like"/>
    <property type="match status" value="1"/>
</dbReference>
<dbReference type="Gene3D" id="3.40.366.10">
    <property type="entry name" value="Malonyl-Coenzyme A Acyl Carrier Protein, domain 2"/>
    <property type="match status" value="1"/>
</dbReference>
<evidence type="ECO:0000313" key="8">
    <source>
        <dbReference type="Proteomes" id="UP000198906"/>
    </source>
</evidence>
<name>A0A1C6SA74_9ACTN</name>
<dbReference type="PANTHER" id="PTHR43775:SF37">
    <property type="entry name" value="SI:DKEY-61P9.11"/>
    <property type="match status" value="1"/>
</dbReference>
<accession>A0A1C6SA74</accession>
<dbReference type="Pfam" id="PF00109">
    <property type="entry name" value="ketoacyl-synt"/>
    <property type="match status" value="1"/>
</dbReference>
<dbReference type="Pfam" id="PF00550">
    <property type="entry name" value="PP-binding"/>
    <property type="match status" value="1"/>
</dbReference>
<dbReference type="SUPFAM" id="SSF52151">
    <property type="entry name" value="FabD/lysophospholipase-like"/>
    <property type="match status" value="1"/>
</dbReference>
<dbReference type="CDD" id="cd00833">
    <property type="entry name" value="PKS"/>
    <property type="match status" value="1"/>
</dbReference>
<dbReference type="GO" id="GO:0004312">
    <property type="term" value="F:fatty acid synthase activity"/>
    <property type="evidence" value="ECO:0007669"/>
    <property type="project" value="TreeGrafter"/>
</dbReference>
<organism evidence="7 8">
    <name type="scientific">Micromonospora inyonensis</name>
    <dbReference type="NCBI Taxonomy" id="47866"/>
    <lineage>
        <taxon>Bacteria</taxon>
        <taxon>Bacillati</taxon>
        <taxon>Actinomycetota</taxon>
        <taxon>Actinomycetes</taxon>
        <taxon>Micromonosporales</taxon>
        <taxon>Micromonosporaceae</taxon>
        <taxon>Micromonospora</taxon>
    </lineage>
</organism>
<dbReference type="Gene3D" id="3.30.70.3290">
    <property type="match status" value="1"/>
</dbReference>
<dbReference type="InterPro" id="IPR016039">
    <property type="entry name" value="Thiolase-like"/>
</dbReference>
<dbReference type="GO" id="GO:0031177">
    <property type="term" value="F:phosphopantetheine binding"/>
    <property type="evidence" value="ECO:0007669"/>
    <property type="project" value="InterPro"/>
</dbReference>
<dbReference type="InterPro" id="IPR057326">
    <property type="entry name" value="KR_dom"/>
</dbReference>
<proteinExistence type="predicted"/>
<dbReference type="EMBL" id="FMHU01000002">
    <property type="protein sequence ID" value="SCL26380.1"/>
    <property type="molecule type" value="Genomic_DNA"/>
</dbReference>
<evidence type="ECO:0000259" key="5">
    <source>
        <dbReference type="PROSITE" id="PS50075"/>
    </source>
</evidence>
<dbReference type="Pfam" id="PF00698">
    <property type="entry name" value="Acyl_transf_1"/>
    <property type="match status" value="1"/>
</dbReference>
<feature type="domain" description="Carrier" evidence="5">
    <location>
        <begin position="1344"/>
        <end position="1418"/>
    </location>
</feature>
<evidence type="ECO:0000256" key="4">
    <source>
        <dbReference type="ARBA" id="ARBA00022679"/>
    </source>
</evidence>
<comment type="cofactor">
    <cofactor evidence="1">
        <name>pantetheine 4'-phosphate</name>
        <dbReference type="ChEBI" id="CHEBI:47942"/>
    </cofactor>
</comment>
<keyword evidence="4 7" id="KW-0808">Transferase</keyword>
<dbReference type="SMART" id="SM00825">
    <property type="entry name" value="PKS_KS"/>
    <property type="match status" value="1"/>
</dbReference>